<dbReference type="InterPro" id="IPR007016">
    <property type="entry name" value="O-antigen_ligase-rel_domated"/>
</dbReference>
<reference evidence="8" key="1">
    <citation type="submission" date="2017-09" db="EMBL/GenBank/DDBJ databases">
        <title>Depth-based differentiation of microbial function through sediment-hosted aquifers and enrichment of novel symbionts in the deep terrestrial subsurface.</title>
        <authorList>
            <person name="Probst A.J."/>
            <person name="Ladd B."/>
            <person name="Jarett J.K."/>
            <person name="Geller-Mcgrath D.E."/>
            <person name="Sieber C.M.K."/>
            <person name="Emerson J.B."/>
            <person name="Anantharaman K."/>
            <person name="Thomas B.C."/>
            <person name="Malmstrom R."/>
            <person name="Stieglmeier M."/>
            <person name="Klingl A."/>
            <person name="Woyke T."/>
            <person name="Ryan C.M."/>
            <person name="Banfield J.F."/>
        </authorList>
    </citation>
    <scope>NUCLEOTIDE SEQUENCE [LARGE SCALE GENOMIC DNA]</scope>
</reference>
<dbReference type="SUPFAM" id="SSF48452">
    <property type="entry name" value="TPR-like"/>
    <property type="match status" value="1"/>
</dbReference>
<dbReference type="PANTHER" id="PTHR37422:SF13">
    <property type="entry name" value="LIPOPOLYSACCHARIDE BIOSYNTHESIS PROTEIN PA4999-RELATED"/>
    <property type="match status" value="1"/>
</dbReference>
<feature type="domain" description="O-antigen ligase-related" evidence="6">
    <location>
        <begin position="207"/>
        <end position="358"/>
    </location>
</feature>
<comment type="caution">
    <text evidence="7">The sequence shown here is derived from an EMBL/GenBank/DDBJ whole genome shotgun (WGS) entry which is preliminary data.</text>
</comment>
<keyword evidence="2 5" id="KW-0812">Transmembrane</keyword>
<feature type="transmembrane region" description="Helical" evidence="5">
    <location>
        <begin position="12"/>
        <end position="37"/>
    </location>
</feature>
<evidence type="ECO:0000259" key="6">
    <source>
        <dbReference type="Pfam" id="PF04932"/>
    </source>
</evidence>
<evidence type="ECO:0000313" key="7">
    <source>
        <dbReference type="EMBL" id="PIS43496.1"/>
    </source>
</evidence>
<name>A0A2H0YYG6_9BACT</name>
<feature type="transmembrane region" description="Helical" evidence="5">
    <location>
        <begin position="403"/>
        <end position="421"/>
    </location>
</feature>
<keyword evidence="4 5" id="KW-0472">Membrane</keyword>
<feature type="transmembrane region" description="Helical" evidence="5">
    <location>
        <begin position="223"/>
        <end position="241"/>
    </location>
</feature>
<protein>
    <recommendedName>
        <fullName evidence="6">O-antigen ligase-related domain-containing protein</fullName>
    </recommendedName>
</protein>
<keyword evidence="3 5" id="KW-1133">Transmembrane helix</keyword>
<dbReference type="InterPro" id="IPR011990">
    <property type="entry name" value="TPR-like_helical_dom_sf"/>
</dbReference>
<dbReference type="PANTHER" id="PTHR37422">
    <property type="entry name" value="TEICHURONIC ACID BIOSYNTHESIS PROTEIN TUAE"/>
    <property type="match status" value="1"/>
</dbReference>
<dbReference type="InterPro" id="IPR051533">
    <property type="entry name" value="WaaL-like"/>
</dbReference>
<sequence length="722" mass="79680">MSSEGIAKHIAKWIALGALFLVPLTPLIVANGYFFPFITGKAFFFRILVEIAVCAWAVLACLDKKYRPKFSWIGATVVAFVVWMFIADAFALNSVKAFWSNFERMEGWVLLAHLLGFFFAMSTVLRVEEKWRAWFLTSLVVSLVISWYALLQLAGSLQIHQGSTRIDATLGNSAYLAIYFLFNVFIALWLALTEKYKWLKWSLFSLAVIEAVLIFFTETRGTTIGLVLALALAALLAVMTAGKRVRGYAAGALALILILAGGFYLARNSSFVQQNHVLQRIASISLADGSTRFTIWNMAFKGILERPLTGYGQEGFNYIFNKYYDPSLYHQEPWFDRAHNAFIDWLTAGGIPAFLLYLSLFGSALWLLWKSSELSRPERIALTAALIGYAIHNLFVFDNLYSYVYFFAILALIDSQVFRPIERCERISELSAEEGATYALPIAAVLIVALIWMVNIPGMTVASGLITAIPPSRAGIDANVAAFKDLTAHAAFAGQEVREQLVSFASSVIKSQQATTDQKQQIAALAITEMQKQIDAYPLDARERMQLSYIYSAVGDSVNALKEIETAILLSPMKEQFFIEKGIIEWDMGDTKAAQADFNAAYALGPQFADLAVYAAAGDIAVGDITTADKVLVGAYGTTNVDSDILAVAYYKTKNWQRLINIWKLRANKQDASIETLFGLASAYYIAGDNANAIMTINTAIAKYPDAAASGAEAIKQIKAGK</sequence>
<dbReference type="InterPro" id="IPR019734">
    <property type="entry name" value="TPR_rpt"/>
</dbReference>
<organism evidence="7 8">
    <name type="scientific">Candidatus Kaiserbacteria bacterium CG08_land_8_20_14_0_20_50_21</name>
    <dbReference type="NCBI Taxonomy" id="1974604"/>
    <lineage>
        <taxon>Bacteria</taxon>
        <taxon>Candidatus Kaiseribacteriota</taxon>
    </lineage>
</organism>
<feature type="transmembrane region" description="Helical" evidence="5">
    <location>
        <begin position="248"/>
        <end position="266"/>
    </location>
</feature>
<feature type="transmembrane region" description="Helical" evidence="5">
    <location>
        <begin position="442"/>
        <end position="466"/>
    </location>
</feature>
<proteinExistence type="predicted"/>
<feature type="transmembrane region" description="Helical" evidence="5">
    <location>
        <begin position="199"/>
        <end position="217"/>
    </location>
</feature>
<feature type="transmembrane region" description="Helical" evidence="5">
    <location>
        <begin position="107"/>
        <end position="127"/>
    </location>
</feature>
<evidence type="ECO:0000256" key="1">
    <source>
        <dbReference type="ARBA" id="ARBA00004141"/>
    </source>
</evidence>
<feature type="transmembrane region" description="Helical" evidence="5">
    <location>
        <begin position="380"/>
        <end position="397"/>
    </location>
</feature>
<feature type="transmembrane region" description="Helical" evidence="5">
    <location>
        <begin position="345"/>
        <end position="368"/>
    </location>
</feature>
<evidence type="ECO:0000256" key="2">
    <source>
        <dbReference type="ARBA" id="ARBA00022692"/>
    </source>
</evidence>
<comment type="subcellular location">
    <subcellularLocation>
        <location evidence="1">Membrane</location>
        <topology evidence="1">Multi-pass membrane protein</topology>
    </subcellularLocation>
</comment>
<dbReference type="Pfam" id="PF04932">
    <property type="entry name" value="Wzy_C"/>
    <property type="match status" value="1"/>
</dbReference>
<feature type="transmembrane region" description="Helical" evidence="5">
    <location>
        <begin position="134"/>
        <end position="154"/>
    </location>
</feature>
<feature type="transmembrane region" description="Helical" evidence="5">
    <location>
        <begin position="43"/>
        <end position="62"/>
    </location>
</feature>
<dbReference type="Gene3D" id="1.25.40.10">
    <property type="entry name" value="Tetratricopeptide repeat domain"/>
    <property type="match status" value="1"/>
</dbReference>
<feature type="transmembrane region" description="Helical" evidence="5">
    <location>
        <begin position="174"/>
        <end position="192"/>
    </location>
</feature>
<dbReference type="SMART" id="SM00028">
    <property type="entry name" value="TPR"/>
    <property type="match status" value="3"/>
</dbReference>
<gene>
    <name evidence="7" type="ORF">COT23_01010</name>
</gene>
<evidence type="ECO:0000256" key="3">
    <source>
        <dbReference type="ARBA" id="ARBA00022989"/>
    </source>
</evidence>
<dbReference type="AlphaFoldDB" id="A0A2H0YYG6"/>
<evidence type="ECO:0000313" key="8">
    <source>
        <dbReference type="Proteomes" id="UP000228687"/>
    </source>
</evidence>
<evidence type="ECO:0000256" key="5">
    <source>
        <dbReference type="SAM" id="Phobius"/>
    </source>
</evidence>
<feature type="transmembrane region" description="Helical" evidence="5">
    <location>
        <begin position="69"/>
        <end position="87"/>
    </location>
</feature>
<dbReference type="Proteomes" id="UP000228687">
    <property type="component" value="Unassembled WGS sequence"/>
</dbReference>
<evidence type="ECO:0000256" key="4">
    <source>
        <dbReference type="ARBA" id="ARBA00023136"/>
    </source>
</evidence>
<dbReference type="EMBL" id="PEXT01000019">
    <property type="protein sequence ID" value="PIS43496.1"/>
    <property type="molecule type" value="Genomic_DNA"/>
</dbReference>
<dbReference type="GO" id="GO:0016020">
    <property type="term" value="C:membrane"/>
    <property type="evidence" value="ECO:0007669"/>
    <property type="project" value="UniProtKB-SubCell"/>
</dbReference>
<accession>A0A2H0YYG6</accession>